<proteinExistence type="predicted"/>
<protein>
    <submittedName>
        <fullName evidence="1">tRNA (Adenosine(37)-N6)-dimethylallyltransferase MiaA</fullName>
        <ecNumber evidence="1">2.5.1.75</ecNumber>
    </submittedName>
</protein>
<evidence type="ECO:0000313" key="2">
    <source>
        <dbReference type="Proteomes" id="UP001076464"/>
    </source>
</evidence>
<comment type="caution">
    <text evidence="1">The sequence shown here is derived from an EMBL/GenBank/DDBJ whole genome shotgun (WGS) entry which is preliminary data.</text>
</comment>
<reference evidence="1" key="1">
    <citation type="submission" date="2022-08" db="EMBL/GenBank/DDBJ databases">
        <title>Genome sequencing of Pelomonas sp. UHG3.</title>
        <authorList>
            <person name="So Y."/>
        </authorList>
    </citation>
    <scope>NUCLEOTIDE SEQUENCE</scope>
    <source>
        <strain evidence="1">UHG3</strain>
    </source>
</reference>
<dbReference type="Proteomes" id="UP001076464">
    <property type="component" value="Unassembled WGS sequence"/>
</dbReference>
<sequence>MALPGTVGALLTPICLAGPTGCGKTAAALAIAEVLPVEIISVDSALVYRGMDIGTAKPTAAEQAAVPHHLIDILDPLESYSAADFVRDAKRLAGEIAARGKLPLLVGGTMLYFKALFDGLSTLPQADADLRAAIDAEAAERGWPAMHAELATLDPETGARLAPNDSQRIQRALEVIRLTGQPLSALHAASRDDGVDWPLFSLEPTDRAWLHERLAQRFDQMLEHGLIDEVKALRARGDLSLALPSMRCVGYRQVWEALDADEEMAPPGLGNDQSAPRGGQGSLGRPGAALGDLRERGIAATRQLAKRQVTWLRSMPRRRVIACDGAQPIPELLAALQRWMNA</sequence>
<dbReference type="EC" id="2.5.1.75" evidence="1"/>
<keyword evidence="1" id="KW-0808">Transferase</keyword>
<accession>A0ACC6C6M2</accession>
<evidence type="ECO:0000313" key="1">
    <source>
        <dbReference type="EMBL" id="MCY4744083.1"/>
    </source>
</evidence>
<organism evidence="1 2">
    <name type="scientific">Roseateles hydrophilus</name>
    <dbReference type="NCBI Taxonomy" id="2975054"/>
    <lineage>
        <taxon>Bacteria</taxon>
        <taxon>Pseudomonadati</taxon>
        <taxon>Pseudomonadota</taxon>
        <taxon>Betaproteobacteria</taxon>
        <taxon>Burkholderiales</taxon>
        <taxon>Sphaerotilaceae</taxon>
        <taxon>Roseateles</taxon>
    </lineage>
</organism>
<name>A0ACC6C6M2_9BURK</name>
<dbReference type="EMBL" id="JAPPUY010000001">
    <property type="protein sequence ID" value="MCY4744083.1"/>
    <property type="molecule type" value="Genomic_DNA"/>
</dbReference>
<keyword evidence="2" id="KW-1185">Reference proteome</keyword>
<gene>
    <name evidence="1" type="primary">miaA</name>
    <name evidence="1" type="ORF">NYO99_03780</name>
</gene>